<dbReference type="CDD" id="cd06171">
    <property type="entry name" value="Sigma70_r4"/>
    <property type="match status" value="1"/>
</dbReference>
<keyword evidence="5" id="KW-0804">Transcription</keyword>
<feature type="domain" description="RNA polymerase sigma-70 region 2" evidence="6">
    <location>
        <begin position="39"/>
        <end position="106"/>
    </location>
</feature>
<evidence type="ECO:0000256" key="2">
    <source>
        <dbReference type="ARBA" id="ARBA00023015"/>
    </source>
</evidence>
<comment type="similarity">
    <text evidence="1">Belongs to the sigma-70 factor family. ECF subfamily.</text>
</comment>
<dbReference type="InterPro" id="IPR013249">
    <property type="entry name" value="RNA_pol_sigma70_r4_t2"/>
</dbReference>
<dbReference type="Gene3D" id="1.10.1740.10">
    <property type="match status" value="1"/>
</dbReference>
<proteinExistence type="inferred from homology"/>
<dbReference type="Proteomes" id="UP000267017">
    <property type="component" value="Unassembled WGS sequence"/>
</dbReference>
<dbReference type="NCBIfam" id="TIGR02937">
    <property type="entry name" value="sigma70-ECF"/>
    <property type="match status" value="1"/>
</dbReference>
<feature type="domain" description="RNA polymerase sigma factor 70 region 4 type 2" evidence="7">
    <location>
        <begin position="139"/>
        <end position="188"/>
    </location>
</feature>
<dbReference type="InterPro" id="IPR014284">
    <property type="entry name" value="RNA_pol_sigma-70_dom"/>
</dbReference>
<dbReference type="InterPro" id="IPR013324">
    <property type="entry name" value="RNA_pol_sigma_r3/r4-like"/>
</dbReference>
<evidence type="ECO:0000256" key="1">
    <source>
        <dbReference type="ARBA" id="ARBA00010641"/>
    </source>
</evidence>
<accession>A0A3P3UBU1</accession>
<keyword evidence="9" id="KW-1185">Reference proteome</keyword>
<dbReference type="Pfam" id="PF04542">
    <property type="entry name" value="Sigma70_r2"/>
    <property type="match status" value="1"/>
</dbReference>
<dbReference type="EMBL" id="RRCN01000001">
    <property type="protein sequence ID" value="RRJ67810.1"/>
    <property type="molecule type" value="Genomic_DNA"/>
</dbReference>
<evidence type="ECO:0000313" key="9">
    <source>
        <dbReference type="Proteomes" id="UP000267017"/>
    </source>
</evidence>
<evidence type="ECO:0000259" key="7">
    <source>
        <dbReference type="Pfam" id="PF08281"/>
    </source>
</evidence>
<dbReference type="PANTHER" id="PTHR43133:SF8">
    <property type="entry name" value="RNA POLYMERASE SIGMA FACTOR HI_1459-RELATED"/>
    <property type="match status" value="1"/>
</dbReference>
<dbReference type="GO" id="GO:0006352">
    <property type="term" value="P:DNA-templated transcription initiation"/>
    <property type="evidence" value="ECO:0007669"/>
    <property type="project" value="InterPro"/>
</dbReference>
<dbReference type="AlphaFoldDB" id="A0A3P3UBU1"/>
<dbReference type="SUPFAM" id="SSF88659">
    <property type="entry name" value="Sigma3 and sigma4 domains of RNA polymerase sigma factors"/>
    <property type="match status" value="1"/>
</dbReference>
<keyword evidence="4" id="KW-0238">DNA-binding</keyword>
<evidence type="ECO:0000256" key="5">
    <source>
        <dbReference type="ARBA" id="ARBA00023163"/>
    </source>
</evidence>
<dbReference type="GO" id="GO:0016987">
    <property type="term" value="F:sigma factor activity"/>
    <property type="evidence" value="ECO:0007669"/>
    <property type="project" value="UniProtKB-KW"/>
</dbReference>
<dbReference type="Gene3D" id="1.10.10.10">
    <property type="entry name" value="Winged helix-like DNA-binding domain superfamily/Winged helix DNA-binding domain"/>
    <property type="match status" value="1"/>
</dbReference>
<reference evidence="8 9" key="1">
    <citation type="submission" date="2018-11" db="EMBL/GenBank/DDBJ databases">
        <title>Genome sequencing of Paenibacillus sp. KCOM 3021 (= ChDC PVNT-B20).</title>
        <authorList>
            <person name="Kook J.-K."/>
            <person name="Park S.-N."/>
            <person name="Lim Y.K."/>
        </authorList>
    </citation>
    <scope>NUCLEOTIDE SEQUENCE [LARGE SCALE GENOMIC DNA]</scope>
    <source>
        <strain evidence="8 9">KCOM 3021</strain>
    </source>
</reference>
<dbReference type="InterPro" id="IPR036388">
    <property type="entry name" value="WH-like_DNA-bd_sf"/>
</dbReference>
<keyword evidence="3" id="KW-0731">Sigma factor</keyword>
<comment type="caution">
    <text evidence="8">The sequence shown here is derived from an EMBL/GenBank/DDBJ whole genome shotgun (WGS) entry which is preliminary data.</text>
</comment>
<name>A0A3P3UBU1_9BACL</name>
<dbReference type="OrthoDB" id="9784984at2"/>
<dbReference type="InterPro" id="IPR039425">
    <property type="entry name" value="RNA_pol_sigma-70-like"/>
</dbReference>
<dbReference type="InterPro" id="IPR013325">
    <property type="entry name" value="RNA_pol_sigma_r2"/>
</dbReference>
<gene>
    <name evidence="8" type="ORF">EHV15_27720</name>
</gene>
<evidence type="ECO:0000259" key="6">
    <source>
        <dbReference type="Pfam" id="PF04542"/>
    </source>
</evidence>
<dbReference type="PANTHER" id="PTHR43133">
    <property type="entry name" value="RNA POLYMERASE ECF-TYPE SIGMA FACTO"/>
    <property type="match status" value="1"/>
</dbReference>
<evidence type="ECO:0000256" key="3">
    <source>
        <dbReference type="ARBA" id="ARBA00023082"/>
    </source>
</evidence>
<evidence type="ECO:0000313" key="8">
    <source>
        <dbReference type="EMBL" id="RRJ67810.1"/>
    </source>
</evidence>
<protein>
    <submittedName>
        <fullName evidence="8">RNA polymerase sigma factor</fullName>
    </submittedName>
</protein>
<dbReference type="InterPro" id="IPR007627">
    <property type="entry name" value="RNA_pol_sigma70_r2"/>
</dbReference>
<sequence length="200" mass="23539">MQGQDGRPTSIVREEGRAIDEASFILRFQQGDRSVFRWLVQEYGTYIYRVTYSVLHDAKEAEDAAQETFLQIYKSLPEYRSQGLKAWMTRIAVNKAIDLKRRRDRRKEEQWDPADLAVKLPVQDDEILLKLMDAERNLELRRKIAELPAGHREIVTEFYLKGKSHEQIAADLSLAVKTVESRLYRARAYIRRHWTKEGWG</sequence>
<dbReference type="SUPFAM" id="SSF88946">
    <property type="entry name" value="Sigma2 domain of RNA polymerase sigma factors"/>
    <property type="match status" value="1"/>
</dbReference>
<dbReference type="GO" id="GO:0003677">
    <property type="term" value="F:DNA binding"/>
    <property type="evidence" value="ECO:0007669"/>
    <property type="project" value="UniProtKB-KW"/>
</dbReference>
<evidence type="ECO:0000256" key="4">
    <source>
        <dbReference type="ARBA" id="ARBA00023125"/>
    </source>
</evidence>
<keyword evidence="2" id="KW-0805">Transcription regulation</keyword>
<dbReference type="Pfam" id="PF08281">
    <property type="entry name" value="Sigma70_r4_2"/>
    <property type="match status" value="1"/>
</dbReference>
<organism evidence="8 9">
    <name type="scientific">Paenibacillus oralis</name>
    <dbReference type="NCBI Taxonomy" id="2490856"/>
    <lineage>
        <taxon>Bacteria</taxon>
        <taxon>Bacillati</taxon>
        <taxon>Bacillota</taxon>
        <taxon>Bacilli</taxon>
        <taxon>Bacillales</taxon>
        <taxon>Paenibacillaceae</taxon>
        <taxon>Paenibacillus</taxon>
    </lineage>
</organism>